<organism evidence="1 2">
    <name type="scientific">Ditylenchus dipsaci</name>
    <dbReference type="NCBI Taxonomy" id="166011"/>
    <lineage>
        <taxon>Eukaryota</taxon>
        <taxon>Metazoa</taxon>
        <taxon>Ecdysozoa</taxon>
        <taxon>Nematoda</taxon>
        <taxon>Chromadorea</taxon>
        <taxon>Rhabditida</taxon>
        <taxon>Tylenchina</taxon>
        <taxon>Tylenchomorpha</taxon>
        <taxon>Sphaerularioidea</taxon>
        <taxon>Anguinidae</taxon>
        <taxon>Anguininae</taxon>
        <taxon>Ditylenchus</taxon>
    </lineage>
</organism>
<name>A0A915CLV3_9BILA</name>
<dbReference type="AlphaFoldDB" id="A0A915CLV3"/>
<dbReference type="Proteomes" id="UP000887574">
    <property type="component" value="Unplaced"/>
</dbReference>
<dbReference type="SUPFAM" id="SSF56112">
    <property type="entry name" value="Protein kinase-like (PK-like)"/>
    <property type="match status" value="1"/>
</dbReference>
<keyword evidence="1" id="KW-1185">Reference proteome</keyword>
<proteinExistence type="predicted"/>
<accession>A0A915CLV3</accession>
<dbReference type="WBParaSite" id="jg10345">
    <property type="protein sequence ID" value="jg10345"/>
    <property type="gene ID" value="jg10345"/>
</dbReference>
<evidence type="ECO:0000313" key="2">
    <source>
        <dbReference type="WBParaSite" id="jg10345"/>
    </source>
</evidence>
<dbReference type="InterPro" id="IPR011009">
    <property type="entry name" value="Kinase-like_dom_sf"/>
</dbReference>
<protein>
    <submittedName>
        <fullName evidence="2">Protein kinase domain-containing protein</fullName>
    </submittedName>
</protein>
<evidence type="ECO:0000313" key="1">
    <source>
        <dbReference type="Proteomes" id="UP000887574"/>
    </source>
</evidence>
<reference evidence="2" key="1">
    <citation type="submission" date="2022-11" db="UniProtKB">
        <authorList>
            <consortium name="WormBaseParasite"/>
        </authorList>
    </citation>
    <scope>IDENTIFICATION</scope>
</reference>
<sequence length="150" mass="16732">MPGTSALLNDTLDKFISQLNSEAQGNRRRTEGRSSRTKSWILKSFTLYKEQEAVVAMLSIRSVASFLCSTKFSLIWLKWLKVELARLLLQVLLGTSTEEDIADTLGLKQGSIITSKHTNYEIVKVLGEGGFGAVFKVKIQGREEVLCYEG</sequence>